<dbReference type="SUPFAM" id="SSF56601">
    <property type="entry name" value="beta-lactamase/transpeptidase-like"/>
    <property type="match status" value="1"/>
</dbReference>
<evidence type="ECO:0000259" key="3">
    <source>
        <dbReference type="Pfam" id="PF00144"/>
    </source>
</evidence>
<gene>
    <name evidence="4" type="ORF">SAMN05216298_3023</name>
</gene>
<proteinExistence type="predicted"/>
<dbReference type="RefSeq" id="WP_176953355.1">
    <property type="nucleotide sequence ID" value="NZ_FNGF01000004.1"/>
</dbReference>
<evidence type="ECO:0000313" key="5">
    <source>
        <dbReference type="Proteomes" id="UP000198662"/>
    </source>
</evidence>
<evidence type="ECO:0000256" key="2">
    <source>
        <dbReference type="SAM" id="SignalP"/>
    </source>
</evidence>
<feature type="chain" id="PRO_5011557928" evidence="2">
    <location>
        <begin position="24"/>
        <end position="483"/>
    </location>
</feature>
<evidence type="ECO:0000313" key="4">
    <source>
        <dbReference type="EMBL" id="SDL20017.1"/>
    </source>
</evidence>
<sequence>MHAIPLAALAAALLPLPAPHQQAPEPDAAIVAYLEDRFAATGVPGAAYAVVDLDGGSRTYAWGEDGDGDPVDAGTAFLWGSVAKPVTATAAMTLVEDGRLDLDAPVTDYLPDFTLAGGANGITTRDLLEQTSGIPEGTGITDRFDHREDPFGDAVADLAGVEPLAEAGEAFEYASANYVVVGAVVEAASGMPYEEYLRAAVLEPLGMDGAVATEEAAESLPDGHTAAFGQAVPVPAYYDQTGPSYGYLGGTVTDLQRFAEAHLGNGLISPESLALMHTGAAEVNDTIDYGLGWRVDARNADLGTGTVWHTGAAPGFAAGVILLPEHGKALVVAQNRYAHFEGDALIGTMLGAARLLAGGEPDPIETGPLYPALLIGLGVLVLAALAAVVLTLVRIRRSRKPLRRKWTGAAGIAAWWALAALVAYTAWDLVPGLAPSATLFRLFAPDIAWLLTALAAAALLLAAARTWKTLLRRQKTTARESTT</sequence>
<keyword evidence="5" id="KW-1185">Reference proteome</keyword>
<dbReference type="AlphaFoldDB" id="A0A1G9I451"/>
<keyword evidence="1" id="KW-1133">Transmembrane helix</keyword>
<reference evidence="5" key="1">
    <citation type="submission" date="2016-10" db="EMBL/GenBank/DDBJ databases">
        <authorList>
            <person name="Varghese N."/>
            <person name="Submissions S."/>
        </authorList>
    </citation>
    <scope>NUCLEOTIDE SEQUENCE [LARGE SCALE GENOMIC DNA]</scope>
    <source>
        <strain evidence="5">CGMCC 4.3147</strain>
    </source>
</reference>
<protein>
    <submittedName>
        <fullName evidence="4">CubicO group peptidase, beta-lactamase class C family</fullName>
    </submittedName>
</protein>
<keyword evidence="2" id="KW-0732">Signal</keyword>
<feature type="signal peptide" evidence="2">
    <location>
        <begin position="1"/>
        <end position="23"/>
    </location>
</feature>
<dbReference type="PANTHER" id="PTHR46825">
    <property type="entry name" value="D-ALANYL-D-ALANINE-CARBOXYPEPTIDASE/ENDOPEPTIDASE AMPH"/>
    <property type="match status" value="1"/>
</dbReference>
<feature type="transmembrane region" description="Helical" evidence="1">
    <location>
        <begin position="447"/>
        <end position="467"/>
    </location>
</feature>
<dbReference type="PANTHER" id="PTHR46825:SF9">
    <property type="entry name" value="BETA-LACTAMASE-RELATED DOMAIN-CONTAINING PROTEIN"/>
    <property type="match status" value="1"/>
</dbReference>
<organism evidence="4 5">
    <name type="scientific">Glycomyces sambucus</name>
    <dbReference type="NCBI Taxonomy" id="380244"/>
    <lineage>
        <taxon>Bacteria</taxon>
        <taxon>Bacillati</taxon>
        <taxon>Actinomycetota</taxon>
        <taxon>Actinomycetes</taxon>
        <taxon>Glycomycetales</taxon>
        <taxon>Glycomycetaceae</taxon>
        <taxon>Glycomyces</taxon>
    </lineage>
</organism>
<dbReference type="Pfam" id="PF00144">
    <property type="entry name" value="Beta-lactamase"/>
    <property type="match status" value="1"/>
</dbReference>
<feature type="transmembrane region" description="Helical" evidence="1">
    <location>
        <begin position="369"/>
        <end position="393"/>
    </location>
</feature>
<name>A0A1G9I451_9ACTN</name>
<dbReference type="InterPro" id="IPR001466">
    <property type="entry name" value="Beta-lactam-related"/>
</dbReference>
<keyword evidence="1" id="KW-0472">Membrane</keyword>
<dbReference type="InterPro" id="IPR050491">
    <property type="entry name" value="AmpC-like"/>
</dbReference>
<accession>A0A1G9I451</accession>
<dbReference type="InterPro" id="IPR012338">
    <property type="entry name" value="Beta-lactam/transpept-like"/>
</dbReference>
<feature type="domain" description="Beta-lactamase-related" evidence="3">
    <location>
        <begin position="34"/>
        <end position="337"/>
    </location>
</feature>
<dbReference type="Proteomes" id="UP000198662">
    <property type="component" value="Unassembled WGS sequence"/>
</dbReference>
<evidence type="ECO:0000256" key="1">
    <source>
        <dbReference type="SAM" id="Phobius"/>
    </source>
</evidence>
<dbReference type="Gene3D" id="3.40.710.10">
    <property type="entry name" value="DD-peptidase/beta-lactamase superfamily"/>
    <property type="match status" value="1"/>
</dbReference>
<dbReference type="EMBL" id="FNGF01000004">
    <property type="protein sequence ID" value="SDL20017.1"/>
    <property type="molecule type" value="Genomic_DNA"/>
</dbReference>
<feature type="transmembrane region" description="Helical" evidence="1">
    <location>
        <begin position="405"/>
        <end position="427"/>
    </location>
</feature>
<dbReference type="STRING" id="380244.SAMN05216298_3023"/>
<keyword evidence="1" id="KW-0812">Transmembrane</keyword>